<dbReference type="InterPro" id="IPR017438">
    <property type="entry name" value="ATP-NAD_kinase_N"/>
</dbReference>
<protein>
    <recommendedName>
        <fullName evidence="1">DAGKc domain-containing protein</fullName>
    </recommendedName>
</protein>
<dbReference type="OrthoDB" id="3853857at2759"/>
<dbReference type="InterPro" id="IPR050187">
    <property type="entry name" value="Lipid_Phosphate_FormReg"/>
</dbReference>
<evidence type="ECO:0000259" key="1">
    <source>
        <dbReference type="PROSITE" id="PS50146"/>
    </source>
</evidence>
<feature type="domain" description="DAGKc" evidence="1">
    <location>
        <begin position="121"/>
        <end position="261"/>
    </location>
</feature>
<proteinExistence type="predicted"/>
<dbReference type="PANTHER" id="PTHR12358:SF31">
    <property type="entry name" value="ACYLGLYCEROL KINASE, MITOCHONDRIAL"/>
    <property type="match status" value="1"/>
</dbReference>
<dbReference type="Pfam" id="PF00781">
    <property type="entry name" value="DAGK_cat"/>
    <property type="match status" value="1"/>
</dbReference>
<dbReference type="GO" id="GO:0016773">
    <property type="term" value="F:phosphotransferase activity, alcohol group as acceptor"/>
    <property type="evidence" value="ECO:0007669"/>
    <property type="project" value="UniProtKB-ARBA"/>
</dbReference>
<dbReference type="InterPro" id="IPR016064">
    <property type="entry name" value="NAD/diacylglycerol_kinase_sf"/>
</dbReference>
<dbReference type="EMBL" id="SPNW01000017">
    <property type="protein sequence ID" value="TIA90680.1"/>
    <property type="molecule type" value="Genomic_DNA"/>
</dbReference>
<dbReference type="PANTHER" id="PTHR12358">
    <property type="entry name" value="SPHINGOSINE KINASE"/>
    <property type="match status" value="1"/>
</dbReference>
<dbReference type="Gene3D" id="2.60.200.40">
    <property type="match status" value="1"/>
</dbReference>
<dbReference type="GO" id="GO:0005737">
    <property type="term" value="C:cytoplasm"/>
    <property type="evidence" value="ECO:0007669"/>
    <property type="project" value="TreeGrafter"/>
</dbReference>
<dbReference type="Gene3D" id="3.40.50.10330">
    <property type="entry name" value="Probable inorganic polyphosphate/atp-NAD kinase, domain 1"/>
    <property type="match status" value="1"/>
</dbReference>
<dbReference type="Proteomes" id="UP000310189">
    <property type="component" value="Unassembled WGS sequence"/>
</dbReference>
<dbReference type="InterPro" id="IPR001206">
    <property type="entry name" value="Diacylglycerol_kinase_cat_dom"/>
</dbReference>
<evidence type="ECO:0000313" key="3">
    <source>
        <dbReference type="Proteomes" id="UP000310189"/>
    </source>
</evidence>
<sequence length="478" mass="53338">MNTLKLEDKDKQTTTIVKEDSRIVVRTPKTNSTRKGSRSCTSCVNTGGKYEQIDSIVAHEIVVSYYRVVKCTINIEGVVHLSLVSSQHDNRLVSFEGSALNLSIEETKEFVDDLYARAAIPRARKLKVLVNPVGGQGKAVRYYNERVFPILRAAGCIIDLQMLEYKLHAYDIAKDLDLSYDAVVCVSGDGAIHEVLNGFLAHNTPMKALQTPLCPIPAGSGNSLSLCLLGLEDGFDISMATLNAIKGHAMPLDLFSIMQGNKRSLSYLTQAAGLMADLDIGTENMRWLGDTRFVVGYVRSLIRNAPCPCEIYVKVEQDDKNEMVKTLRERQLDTPVDAPHYEGDELPPVQYDHAPESDWLKVSEDISYLYAGQVPWVSRDLKQFPVSIPNDGYIDVAVQLNVSRMQKIKAMDGAENGDMYLDQSLKYFKAKAYHFKPLKTDGYISIDGESAPILPFTVEVMPSLARVISPYYTWNNQF</sequence>
<dbReference type="AlphaFoldDB" id="A0A4T0FR00"/>
<dbReference type="PROSITE" id="PS50146">
    <property type="entry name" value="DAGK"/>
    <property type="match status" value="1"/>
</dbReference>
<dbReference type="GO" id="GO:0046512">
    <property type="term" value="P:sphingosine biosynthetic process"/>
    <property type="evidence" value="ECO:0007669"/>
    <property type="project" value="TreeGrafter"/>
</dbReference>
<name>A0A4T0FR00_9BASI</name>
<reference evidence="2 3" key="1">
    <citation type="submission" date="2019-03" db="EMBL/GenBank/DDBJ databases">
        <title>Sequencing 23 genomes of Wallemia ichthyophaga.</title>
        <authorList>
            <person name="Gostincar C."/>
        </authorList>
    </citation>
    <scope>NUCLEOTIDE SEQUENCE [LARGE SCALE GENOMIC DNA]</scope>
    <source>
        <strain evidence="2 3">EXF-5753</strain>
    </source>
</reference>
<gene>
    <name evidence="2" type="ORF">E3P99_01426</name>
</gene>
<dbReference type="SMART" id="SM00046">
    <property type="entry name" value="DAGKc"/>
    <property type="match status" value="1"/>
</dbReference>
<evidence type="ECO:0000313" key="2">
    <source>
        <dbReference type="EMBL" id="TIA90680.1"/>
    </source>
</evidence>
<dbReference type="GO" id="GO:0001727">
    <property type="term" value="F:lipid kinase activity"/>
    <property type="evidence" value="ECO:0007669"/>
    <property type="project" value="UniProtKB-ARBA"/>
</dbReference>
<dbReference type="SUPFAM" id="SSF111331">
    <property type="entry name" value="NAD kinase/diacylglycerol kinase-like"/>
    <property type="match status" value="1"/>
</dbReference>
<accession>A0A4T0FR00</accession>
<comment type="caution">
    <text evidence="2">The sequence shown here is derived from an EMBL/GenBank/DDBJ whole genome shotgun (WGS) entry which is preliminary data.</text>
</comment>
<organism evidence="2 3">
    <name type="scientific">Wallemia hederae</name>
    <dbReference type="NCBI Taxonomy" id="1540922"/>
    <lineage>
        <taxon>Eukaryota</taxon>
        <taxon>Fungi</taxon>
        <taxon>Dikarya</taxon>
        <taxon>Basidiomycota</taxon>
        <taxon>Wallemiomycotina</taxon>
        <taxon>Wallemiomycetes</taxon>
        <taxon>Wallemiales</taxon>
        <taxon>Wallemiaceae</taxon>
        <taxon>Wallemia</taxon>
    </lineage>
</organism>
<dbReference type="GO" id="GO:0016020">
    <property type="term" value="C:membrane"/>
    <property type="evidence" value="ECO:0007669"/>
    <property type="project" value="TreeGrafter"/>
</dbReference>
<keyword evidence="3" id="KW-1185">Reference proteome</keyword>